<name>A0ABD5YSE8_9EURY</name>
<evidence type="ECO:0000313" key="2">
    <source>
        <dbReference type="EMBL" id="MFC7192153.1"/>
    </source>
</evidence>
<comment type="caution">
    <text evidence="2">The sequence shown here is derived from an EMBL/GenBank/DDBJ whole genome shotgun (WGS) entry which is preliminary data.</text>
</comment>
<dbReference type="RefSeq" id="WP_264556254.1">
    <property type="nucleotide sequence ID" value="NZ_CP109980.1"/>
</dbReference>
<feature type="compositionally biased region" description="Low complexity" evidence="1">
    <location>
        <begin position="129"/>
        <end position="148"/>
    </location>
</feature>
<keyword evidence="3" id="KW-1185">Reference proteome</keyword>
<sequence>MVEKLEQSATNTIDISRRDTLKRLGVAGAVLTAPVRAVAADADQTRTIRPDSSGYDALDEVAVTITESGNTRVDISGTRSTDMRETKGFRTQLVNIQTNDGRLTPQLASATVVELPSSKLPKQKTDQPGTSSNADSGSGTASSDGSDSNESDKQGGVWARTEDPIDITLTQTDHWIEWTTADGDVDWVNWNWKAEWHSVESPPAPPSRGKDTSIWKPSDYGHCYTDFEGNAVESKASADYYNWTWGHDKNKTTTHHRIIVEGNPDGSLDWQTSHWHTGEDAMLLHVDVGIHGDDR</sequence>
<accession>A0ABD5YSE8</accession>
<dbReference type="PROSITE" id="PS51318">
    <property type="entry name" value="TAT"/>
    <property type="match status" value="1"/>
</dbReference>
<dbReference type="AlphaFoldDB" id="A0ABD5YSE8"/>
<protein>
    <submittedName>
        <fullName evidence="2">Uncharacterized protein</fullName>
    </submittedName>
</protein>
<organism evidence="2 3">
    <name type="scientific">Halocatena marina</name>
    <dbReference type="NCBI Taxonomy" id="2934937"/>
    <lineage>
        <taxon>Archaea</taxon>
        <taxon>Methanobacteriati</taxon>
        <taxon>Methanobacteriota</taxon>
        <taxon>Stenosarchaea group</taxon>
        <taxon>Halobacteria</taxon>
        <taxon>Halobacteriales</taxon>
        <taxon>Natronomonadaceae</taxon>
        <taxon>Halocatena</taxon>
    </lineage>
</organism>
<proteinExistence type="predicted"/>
<dbReference type="Proteomes" id="UP001596417">
    <property type="component" value="Unassembled WGS sequence"/>
</dbReference>
<dbReference type="InterPro" id="IPR006311">
    <property type="entry name" value="TAT_signal"/>
</dbReference>
<dbReference type="EMBL" id="JBHTAX010000004">
    <property type="protein sequence ID" value="MFC7192153.1"/>
    <property type="molecule type" value="Genomic_DNA"/>
</dbReference>
<gene>
    <name evidence="2" type="ORF">ACFQL7_21630</name>
</gene>
<evidence type="ECO:0000256" key="1">
    <source>
        <dbReference type="SAM" id="MobiDB-lite"/>
    </source>
</evidence>
<feature type="region of interest" description="Disordered" evidence="1">
    <location>
        <begin position="113"/>
        <end position="163"/>
    </location>
</feature>
<reference evidence="2 3" key="1">
    <citation type="journal article" date="2019" name="Int. J. Syst. Evol. Microbiol.">
        <title>The Global Catalogue of Microorganisms (GCM) 10K type strain sequencing project: providing services to taxonomists for standard genome sequencing and annotation.</title>
        <authorList>
            <consortium name="The Broad Institute Genomics Platform"/>
            <consortium name="The Broad Institute Genome Sequencing Center for Infectious Disease"/>
            <person name="Wu L."/>
            <person name="Ma J."/>
        </authorList>
    </citation>
    <scope>NUCLEOTIDE SEQUENCE [LARGE SCALE GENOMIC DNA]</scope>
    <source>
        <strain evidence="2 3">RDMS1</strain>
    </source>
</reference>
<dbReference type="GeneID" id="76201827"/>
<evidence type="ECO:0000313" key="3">
    <source>
        <dbReference type="Proteomes" id="UP001596417"/>
    </source>
</evidence>